<dbReference type="Gene3D" id="3.90.180.10">
    <property type="entry name" value="Medium-chain alcohol dehydrogenases, catalytic domain"/>
    <property type="match status" value="1"/>
</dbReference>
<sequence length="330" mass="36352">MTQQFNAFQVTQDDDGKVQGDFIQLTNDDLPEGDVLVKVQYSSINYKDALATQDNNGVIKNYPMVPGIDLAGTIEHSDDPRYSKGQEVIVTSYDLGVSHFGGFSEYARVNSDWIVPLPEHLTLEETMIYGTAGYTAGLAIERLENQGMTIEGKEVLVRGASGGVGSLAVMMLSTLGYQVIASTGNHESKERLTQLGATKIIDRIEQDDQKSLASRTWQAAVDPIGGEGLSYVLKRLDYGGSLALIGLTGGHHFDSTVFPFILRGANILGIDSVFTPMKVRERVWRRLATDLRPDQLHDIKTSIAFKDLPTYLDKIINHRQAGRVVIDFNK</sequence>
<dbReference type="InterPro" id="IPR051397">
    <property type="entry name" value="Zn-ADH-like_protein"/>
</dbReference>
<dbReference type="InterPro" id="IPR013149">
    <property type="entry name" value="ADH-like_C"/>
</dbReference>
<dbReference type="InterPro" id="IPR011032">
    <property type="entry name" value="GroES-like_sf"/>
</dbReference>
<dbReference type="SUPFAM" id="SSF51735">
    <property type="entry name" value="NAD(P)-binding Rossmann-fold domains"/>
    <property type="match status" value="1"/>
</dbReference>
<dbReference type="PANTHER" id="PTHR43677:SF1">
    <property type="entry name" value="ACRYLYL-COA REDUCTASE ACUI-RELATED"/>
    <property type="match status" value="1"/>
</dbReference>
<keyword evidence="2" id="KW-0560">Oxidoreductase</keyword>
<dbReference type="Pfam" id="PF00107">
    <property type="entry name" value="ADH_zinc_N"/>
    <property type="match status" value="1"/>
</dbReference>
<dbReference type="SUPFAM" id="SSF50129">
    <property type="entry name" value="GroES-like"/>
    <property type="match status" value="1"/>
</dbReference>
<organism evidence="2 3">
    <name type="scientific">Staphylococcus lugdunensis</name>
    <dbReference type="NCBI Taxonomy" id="28035"/>
    <lineage>
        <taxon>Bacteria</taxon>
        <taxon>Bacillati</taxon>
        <taxon>Bacillota</taxon>
        <taxon>Bacilli</taxon>
        <taxon>Bacillales</taxon>
        <taxon>Staphylococcaceae</taxon>
        <taxon>Staphylococcus</taxon>
    </lineage>
</organism>
<evidence type="ECO:0000313" key="2">
    <source>
        <dbReference type="EMBL" id="QEX37443.1"/>
    </source>
</evidence>
<proteinExistence type="predicted"/>
<dbReference type="NCBIfam" id="TIGR02823">
    <property type="entry name" value="oxido_YhdH"/>
    <property type="match status" value="1"/>
</dbReference>
<dbReference type="Pfam" id="PF08240">
    <property type="entry name" value="ADH_N"/>
    <property type="match status" value="1"/>
</dbReference>
<dbReference type="PANTHER" id="PTHR43677">
    <property type="entry name" value="SHORT-CHAIN DEHYDROGENASE/REDUCTASE"/>
    <property type="match status" value="1"/>
</dbReference>
<feature type="domain" description="Enoyl reductase (ER)" evidence="1">
    <location>
        <begin position="20"/>
        <end position="326"/>
    </location>
</feature>
<evidence type="ECO:0000313" key="3">
    <source>
        <dbReference type="Proteomes" id="UP000325462"/>
    </source>
</evidence>
<keyword evidence="3" id="KW-1185">Reference proteome</keyword>
<dbReference type="GO" id="GO:0043958">
    <property type="term" value="F:acryloyl-CoA reductase (NADH) activity"/>
    <property type="evidence" value="ECO:0007669"/>
    <property type="project" value="UniProtKB-EC"/>
</dbReference>
<dbReference type="Gene3D" id="3.40.50.720">
    <property type="entry name" value="NAD(P)-binding Rossmann-like Domain"/>
    <property type="match status" value="1"/>
</dbReference>
<dbReference type="EC" id="1.3.1.95" evidence="2"/>
<dbReference type="InterPro" id="IPR013154">
    <property type="entry name" value="ADH-like_N"/>
</dbReference>
<reference evidence="2 3" key="1">
    <citation type="submission" date="2019-07" db="EMBL/GenBank/DDBJ databases">
        <title>Comparative genome analysis of staphylococcus lugdunensis shows clonal complex-dependent diversity of the putative virulence factor, ess/type vii locus.</title>
        <authorList>
            <person name="Lebeurre J."/>
            <person name="Dahyot S."/>
            <person name="Diene S."/>
            <person name="Paulay A."/>
            <person name="Aubourg M."/>
            <person name="Argemi X."/>
            <person name="Giard J.-C."/>
            <person name="Tournier I."/>
            <person name="Francois P."/>
            <person name="Pestel-Caron M."/>
        </authorList>
    </citation>
    <scope>NUCLEOTIDE SEQUENCE [LARGE SCALE GENOMIC DNA]</scope>
    <source>
        <strain evidence="2 3">SL13</strain>
    </source>
</reference>
<dbReference type="Proteomes" id="UP000325462">
    <property type="component" value="Chromosome"/>
</dbReference>
<protein>
    <submittedName>
        <fullName evidence="2">Acryloyl-CoA reductase</fullName>
        <ecNumber evidence="2">1.3.1.95</ecNumber>
    </submittedName>
</protein>
<dbReference type="InterPro" id="IPR036291">
    <property type="entry name" value="NAD(P)-bd_dom_sf"/>
</dbReference>
<dbReference type="EMBL" id="CP041722">
    <property type="protein sequence ID" value="QEX37443.1"/>
    <property type="molecule type" value="Genomic_DNA"/>
</dbReference>
<gene>
    <name evidence="2" type="ORF">FO454_00365</name>
</gene>
<evidence type="ECO:0000259" key="1">
    <source>
        <dbReference type="SMART" id="SM00829"/>
    </source>
</evidence>
<accession>A0ABX6BSN1</accession>
<dbReference type="InterPro" id="IPR020843">
    <property type="entry name" value="ER"/>
</dbReference>
<name>A0ABX6BSN1_STALU</name>
<dbReference type="RefSeq" id="WP_002478754.1">
    <property type="nucleotide sequence ID" value="NZ_CP020735.1"/>
</dbReference>
<dbReference type="InterPro" id="IPR014188">
    <property type="entry name" value="Acrylyl-CoA_reductase_AcuI"/>
</dbReference>
<dbReference type="SMART" id="SM00829">
    <property type="entry name" value="PKS_ER"/>
    <property type="match status" value="1"/>
</dbReference>